<protein>
    <submittedName>
        <fullName evidence="1">Uncharacterized protein</fullName>
    </submittedName>
</protein>
<evidence type="ECO:0000313" key="1">
    <source>
        <dbReference type="EMBL" id="MCH8614890.1"/>
    </source>
</evidence>
<dbReference type="EMBL" id="JAKZHW010000001">
    <property type="protein sequence ID" value="MCH8614890.1"/>
    <property type="molecule type" value="Genomic_DNA"/>
</dbReference>
<dbReference type="RefSeq" id="WP_241445520.1">
    <property type="nucleotide sequence ID" value="NZ_JAKZHW010000001.1"/>
</dbReference>
<gene>
    <name evidence="1" type="ORF">LZ016_02060</name>
</gene>
<organism evidence="1 2">
    <name type="scientific">Sphingomonas telluris</name>
    <dbReference type="NCBI Taxonomy" id="2907998"/>
    <lineage>
        <taxon>Bacteria</taxon>
        <taxon>Pseudomonadati</taxon>
        <taxon>Pseudomonadota</taxon>
        <taxon>Alphaproteobacteria</taxon>
        <taxon>Sphingomonadales</taxon>
        <taxon>Sphingomonadaceae</taxon>
        <taxon>Sphingomonas</taxon>
    </lineage>
</organism>
<dbReference type="Proteomes" id="UP001203058">
    <property type="component" value="Unassembled WGS sequence"/>
</dbReference>
<keyword evidence="2" id="KW-1185">Reference proteome</keyword>
<sequence length="95" mass="10973">MHKSEINGLDPTRQYWVPAVVAPHRDWIAARGCRSGARYLVDGRTLRANRDSFPAFDSQLTCLKWIMKNRARLNRTLPEARVRAVALDRWLLGLE</sequence>
<comment type="caution">
    <text evidence="1">The sequence shown here is derived from an EMBL/GenBank/DDBJ whole genome shotgun (WGS) entry which is preliminary data.</text>
</comment>
<evidence type="ECO:0000313" key="2">
    <source>
        <dbReference type="Proteomes" id="UP001203058"/>
    </source>
</evidence>
<reference evidence="1 2" key="1">
    <citation type="submission" date="2022-03" db="EMBL/GenBank/DDBJ databases">
        <authorList>
            <person name="Jo J.-H."/>
            <person name="Im W.-T."/>
        </authorList>
    </citation>
    <scope>NUCLEOTIDE SEQUENCE [LARGE SCALE GENOMIC DNA]</scope>
    <source>
        <strain evidence="1 2">SM33</strain>
    </source>
</reference>
<name>A0ABS9VIT5_9SPHN</name>
<proteinExistence type="predicted"/>
<accession>A0ABS9VIT5</accession>